<organism evidence="2 3">
    <name type="scientific">Bremia lactucae</name>
    <name type="common">Lettuce downy mildew</name>
    <dbReference type="NCBI Taxonomy" id="4779"/>
    <lineage>
        <taxon>Eukaryota</taxon>
        <taxon>Sar</taxon>
        <taxon>Stramenopiles</taxon>
        <taxon>Oomycota</taxon>
        <taxon>Peronosporomycetes</taxon>
        <taxon>Peronosporales</taxon>
        <taxon>Peronosporaceae</taxon>
        <taxon>Bremia</taxon>
    </lineage>
</organism>
<dbReference type="Proteomes" id="UP000294530">
    <property type="component" value="Unassembled WGS sequence"/>
</dbReference>
<dbReference type="KEGG" id="blac:94343896"/>
<protein>
    <submittedName>
        <fullName evidence="2">Uncharacterized protein</fullName>
    </submittedName>
</protein>
<evidence type="ECO:0000313" key="3">
    <source>
        <dbReference type="Proteomes" id="UP000294530"/>
    </source>
</evidence>
<evidence type="ECO:0000313" key="2">
    <source>
        <dbReference type="EMBL" id="TDH72500.1"/>
    </source>
</evidence>
<dbReference type="RefSeq" id="XP_067821999.1">
    <property type="nucleotide sequence ID" value="XM_067958225.1"/>
</dbReference>
<reference evidence="2 3" key="1">
    <citation type="journal article" date="2021" name="Genome Biol.">
        <title>AFLAP: assembly-free linkage analysis pipeline using k-mers from genome sequencing data.</title>
        <authorList>
            <person name="Fletcher K."/>
            <person name="Zhang L."/>
            <person name="Gil J."/>
            <person name="Han R."/>
            <person name="Cavanaugh K."/>
            <person name="Michelmore R."/>
        </authorList>
    </citation>
    <scope>NUCLEOTIDE SEQUENCE [LARGE SCALE GENOMIC DNA]</scope>
    <source>
        <strain evidence="2 3">SF5</strain>
    </source>
</reference>
<evidence type="ECO:0000256" key="1">
    <source>
        <dbReference type="SAM" id="MobiDB-lite"/>
    </source>
</evidence>
<dbReference type="EMBL" id="SHOA02000037">
    <property type="protein sequence ID" value="TDH72500.1"/>
    <property type="molecule type" value="Genomic_DNA"/>
</dbReference>
<dbReference type="AlphaFoldDB" id="A0A976IIM0"/>
<comment type="caution">
    <text evidence="2">The sequence shown here is derived from an EMBL/GenBank/DDBJ whole genome shotgun (WGS) entry which is preliminary data.</text>
</comment>
<gene>
    <name evidence="2" type="ORF">CCR75_000117</name>
</gene>
<feature type="compositionally biased region" description="Basic and acidic residues" evidence="1">
    <location>
        <begin position="44"/>
        <end position="75"/>
    </location>
</feature>
<sequence length="111" mass="12654">MLSQKRVSPVAAYPEGDSGASRREVDAAASQPEVDVDESQTWTNRDENRRKLQDEMLNSMRHDQEPTPNNRKQECGEAMYPGLQGFCQQSHEAIYLGHSHQLTTWSESRMC</sequence>
<dbReference type="GeneID" id="94343896"/>
<accession>A0A976IIM0</accession>
<keyword evidence="3" id="KW-1185">Reference proteome</keyword>
<feature type="region of interest" description="Disordered" evidence="1">
    <location>
        <begin position="1"/>
        <end position="76"/>
    </location>
</feature>
<proteinExistence type="predicted"/>
<name>A0A976IIM0_BRELC</name>